<dbReference type="GeneID" id="89336810"/>
<sequence>MSTSKRLTGKDYAWWVISVLAFFFFFLWVGNFGNLGYLTQSPITSYVERLWSVTYIAAGGVFGVFMGSIVFLSVKFRAPSEVTQVRRINVTTYYYTALIIDLIAAIAVTYEIFNISISQFVTGLLASAEILLFASIIYLVYKLYYTE</sequence>
<accession>A0AAX4KY31</accession>
<dbReference type="RefSeq" id="WP_338598774.1">
    <property type="nucleotide sequence ID" value="NZ_CP146016.1"/>
</dbReference>
<feature type="transmembrane region" description="Helical" evidence="1">
    <location>
        <begin position="119"/>
        <end position="141"/>
    </location>
</feature>
<dbReference type="AlphaFoldDB" id="A0AAX4KY31"/>
<name>A0AAX4KY31_9CREN</name>
<feature type="transmembrane region" description="Helical" evidence="1">
    <location>
        <begin position="50"/>
        <end position="72"/>
    </location>
</feature>
<evidence type="ECO:0000313" key="3">
    <source>
        <dbReference type="Proteomes" id="UP001432202"/>
    </source>
</evidence>
<keyword evidence="1" id="KW-0472">Membrane</keyword>
<keyword evidence="1" id="KW-1133">Transmembrane helix</keyword>
<evidence type="ECO:0000313" key="2">
    <source>
        <dbReference type="EMBL" id="WWQ59537.1"/>
    </source>
</evidence>
<protein>
    <submittedName>
        <fullName evidence="2">Quinol oxidase subunit 2</fullName>
    </submittedName>
</protein>
<gene>
    <name evidence="2" type="ORF">V6M85_08535</name>
</gene>
<dbReference type="EMBL" id="CP146016">
    <property type="protein sequence ID" value="WWQ59537.1"/>
    <property type="molecule type" value="Genomic_DNA"/>
</dbReference>
<keyword evidence="1" id="KW-0812">Transmembrane</keyword>
<evidence type="ECO:0000256" key="1">
    <source>
        <dbReference type="SAM" id="Phobius"/>
    </source>
</evidence>
<keyword evidence="3" id="KW-1185">Reference proteome</keyword>
<reference evidence="2 3" key="1">
    <citation type="submission" date="2024-02" db="EMBL/GenBank/DDBJ databases">
        <title>STSV induces naive adaptation in Sulfolobus.</title>
        <authorList>
            <person name="Xiang X."/>
            <person name="Song M."/>
        </authorList>
    </citation>
    <scope>NUCLEOTIDE SEQUENCE [LARGE SCALE GENOMIC DNA]</scope>
    <source>
        <strain evidence="2 3">RT2</strain>
    </source>
</reference>
<dbReference type="Proteomes" id="UP001432202">
    <property type="component" value="Chromosome"/>
</dbReference>
<organism evidence="2 3">
    <name type="scientific">Sulfolobus tengchongensis</name>
    <dbReference type="NCBI Taxonomy" id="207809"/>
    <lineage>
        <taxon>Archaea</taxon>
        <taxon>Thermoproteota</taxon>
        <taxon>Thermoprotei</taxon>
        <taxon>Sulfolobales</taxon>
        <taxon>Sulfolobaceae</taxon>
        <taxon>Sulfolobus</taxon>
    </lineage>
</organism>
<feature type="transmembrane region" description="Helical" evidence="1">
    <location>
        <begin position="12"/>
        <end position="30"/>
    </location>
</feature>
<proteinExistence type="predicted"/>
<feature type="transmembrane region" description="Helical" evidence="1">
    <location>
        <begin position="93"/>
        <end position="113"/>
    </location>
</feature>